<dbReference type="EMBL" id="JBJUIK010000014">
    <property type="protein sequence ID" value="KAL3503834.1"/>
    <property type="molecule type" value="Genomic_DNA"/>
</dbReference>
<comment type="caution">
    <text evidence="2">The sequence shown here is derived from an EMBL/GenBank/DDBJ whole genome shotgun (WGS) entry which is preliminary data.</text>
</comment>
<evidence type="ECO:0000313" key="2">
    <source>
        <dbReference type="EMBL" id="KAL3503834.1"/>
    </source>
</evidence>
<evidence type="ECO:0000256" key="1">
    <source>
        <dbReference type="SAM" id="Phobius"/>
    </source>
</evidence>
<proteinExistence type="predicted"/>
<dbReference type="Proteomes" id="UP001630127">
    <property type="component" value="Unassembled WGS sequence"/>
</dbReference>
<keyword evidence="1" id="KW-0812">Transmembrane</keyword>
<keyword evidence="1" id="KW-1133">Transmembrane helix</keyword>
<reference evidence="2 3" key="1">
    <citation type="submission" date="2024-11" db="EMBL/GenBank/DDBJ databases">
        <title>A near-complete genome assembly of Cinchona calisaya.</title>
        <authorList>
            <person name="Lian D.C."/>
            <person name="Zhao X.W."/>
            <person name="Wei L."/>
        </authorList>
    </citation>
    <scope>NUCLEOTIDE SEQUENCE [LARGE SCALE GENOMIC DNA]</scope>
    <source>
        <tissue evidence="2">Nenye</tissue>
    </source>
</reference>
<gene>
    <name evidence="2" type="ORF">ACH5RR_033675</name>
</gene>
<sequence length="138" mass="16300">MEPHENIDKMYCRFNDIVKDLEGLGKEYSLGEKNRNFLNTLPKEWKPKSIAIEESKNLNSMPIESLINSLTSFELKMILMHFYKRKRKMFLKRKRLKICLSTKNLSLLEMMICTLLNLNLLCMAIRILYAIIVVNIDI</sequence>
<evidence type="ECO:0008006" key="4">
    <source>
        <dbReference type="Google" id="ProtNLM"/>
    </source>
</evidence>
<evidence type="ECO:0000313" key="3">
    <source>
        <dbReference type="Proteomes" id="UP001630127"/>
    </source>
</evidence>
<dbReference type="AlphaFoldDB" id="A0ABD2Y8M8"/>
<protein>
    <recommendedName>
        <fullName evidence="4">UBN2 domain-containing protein</fullName>
    </recommendedName>
</protein>
<keyword evidence="3" id="KW-1185">Reference proteome</keyword>
<keyword evidence="1" id="KW-0472">Membrane</keyword>
<accession>A0ABD2Y8M8</accession>
<organism evidence="2 3">
    <name type="scientific">Cinchona calisaya</name>
    <dbReference type="NCBI Taxonomy" id="153742"/>
    <lineage>
        <taxon>Eukaryota</taxon>
        <taxon>Viridiplantae</taxon>
        <taxon>Streptophyta</taxon>
        <taxon>Embryophyta</taxon>
        <taxon>Tracheophyta</taxon>
        <taxon>Spermatophyta</taxon>
        <taxon>Magnoliopsida</taxon>
        <taxon>eudicotyledons</taxon>
        <taxon>Gunneridae</taxon>
        <taxon>Pentapetalae</taxon>
        <taxon>asterids</taxon>
        <taxon>lamiids</taxon>
        <taxon>Gentianales</taxon>
        <taxon>Rubiaceae</taxon>
        <taxon>Cinchonoideae</taxon>
        <taxon>Cinchoneae</taxon>
        <taxon>Cinchona</taxon>
    </lineage>
</organism>
<name>A0ABD2Y8M8_9GENT</name>
<feature type="transmembrane region" description="Helical" evidence="1">
    <location>
        <begin position="104"/>
        <end position="132"/>
    </location>
</feature>